<dbReference type="SUPFAM" id="SSF55804">
    <property type="entry name" value="Phoshotransferase/anion transport protein"/>
    <property type="match status" value="1"/>
</dbReference>
<dbReference type="AlphaFoldDB" id="A0A7C9TQ85"/>
<dbReference type="InterPro" id="IPR011608">
    <property type="entry name" value="PRD"/>
</dbReference>
<protein>
    <submittedName>
        <fullName evidence="4">Transcription antiterminator</fullName>
    </submittedName>
</protein>
<proteinExistence type="predicted"/>
<dbReference type="Pfam" id="PF08279">
    <property type="entry name" value="HTH_11"/>
    <property type="match status" value="1"/>
</dbReference>
<dbReference type="SUPFAM" id="SSF63520">
    <property type="entry name" value="PTS-regulatory domain, PRD"/>
    <property type="match status" value="1"/>
</dbReference>
<dbReference type="PANTHER" id="PTHR30185:SF12">
    <property type="entry name" value="TRANSCRIPTIONAL REGULATOR MANR"/>
    <property type="match status" value="1"/>
</dbReference>
<dbReference type="RefSeq" id="WP_163472216.1">
    <property type="nucleotide sequence ID" value="NZ_JAAGWZ010000001.1"/>
</dbReference>
<dbReference type="Gene3D" id="1.10.10.10">
    <property type="entry name" value="Winged helix-like DNA-binding domain superfamily/Winged helix DNA-binding domain"/>
    <property type="match status" value="1"/>
</dbReference>
<comment type="caution">
    <text evidence="4">The sequence shown here is derived from an EMBL/GenBank/DDBJ whole genome shotgun (WGS) entry which is preliminary data.</text>
</comment>
<dbReference type="InterPro" id="IPR036388">
    <property type="entry name" value="WH-like_DNA-bd_sf"/>
</dbReference>
<dbReference type="Pfam" id="PF00359">
    <property type="entry name" value="PTS_EIIA_2"/>
    <property type="match status" value="1"/>
</dbReference>
<dbReference type="PANTHER" id="PTHR30185">
    <property type="entry name" value="CRYPTIC BETA-GLUCOSIDE BGL OPERON ANTITERMINATOR"/>
    <property type="match status" value="1"/>
</dbReference>
<dbReference type="InterPro" id="IPR050661">
    <property type="entry name" value="BglG_antiterminators"/>
</dbReference>
<dbReference type="InterPro" id="IPR016152">
    <property type="entry name" value="PTrfase/Anion_transptr"/>
</dbReference>
<keyword evidence="5" id="KW-1185">Reference proteome</keyword>
<dbReference type="InterPro" id="IPR002178">
    <property type="entry name" value="PTS_EIIA_type-2_dom"/>
</dbReference>
<dbReference type="CDD" id="cd05568">
    <property type="entry name" value="PTS_IIB_bgl_like"/>
    <property type="match status" value="1"/>
</dbReference>
<feature type="domain" description="PTS EIIA type-2" evidence="2">
    <location>
        <begin position="497"/>
        <end position="640"/>
    </location>
</feature>
<reference evidence="4 5" key="1">
    <citation type="journal article" date="2014" name="Int. J. Syst. Evol. Microbiol.">
        <title>Description of Galbitalea soli gen. nov., sp. nov., and Frondihabitans sucicola sp. nov.</title>
        <authorList>
            <person name="Kim S.J."/>
            <person name="Lim J.M."/>
            <person name="Ahn J.H."/>
            <person name="Weon H.Y."/>
            <person name="Hamada M."/>
            <person name="Suzuki K."/>
            <person name="Ahn T.Y."/>
            <person name="Kwon S.W."/>
        </authorList>
    </citation>
    <scope>NUCLEOTIDE SEQUENCE [LARGE SCALE GENOMIC DNA]</scope>
    <source>
        <strain evidence="4 5">NBRC 108727</strain>
    </source>
</reference>
<sequence>MSDKYERLLEQLLQADGWVTASELADQLGVTTRSVRSYVTAAKAAAHPLAIITASTSGYRINREAYASFISGARSRDSEPATPRDRVHHLVRRLTEAPQGLDIHALADSLFVSESTIESDLRKVRALGEDAGVALARRGSVVTLAGSEVEHRRLLSKLFHSESAQGFLELENVQKEFASDGLAGFKTDLIAMLDSQGYFVNEYGVNSVLLHVAIAVDRVARDQRLPVVEGRPRDAATEPVSAGLAQLIQRHFDVTLGDTDLDYIAKLLTTRVITPGQGRPVAEVVENYVDTENLALVHQIVAQVSEEYLVDLDDEAFMVRLSLHLGNLVARAHDNSYSRNPMVRSIKTSYPMIYDVAVFMASQIQRAKSITMNDDEISYIALHIGSFLERQSRREERLSCAIVSPGYYDIHTILRERIERELGSELSVEIVVTRTDVDWTDFSTDLVLTTIAGRGIGDSVVVIQPFLTDADIENVRRAIGRVRRHRRRARIKDDLLRYFDEELFFRNLHAPDETAMIRLLGERMVERGIIDQSYVEGAIERELMSSTAFTDTIAVPHAMEMSAERTSIAIAVNETPMAWGENRVNVIALIAFASSGRSSFQTVFDQIVEVFAERGDVLELIRRSTDFASFIEELVHVIDE</sequence>
<evidence type="ECO:0000313" key="4">
    <source>
        <dbReference type="EMBL" id="NEM90580.1"/>
    </source>
</evidence>
<dbReference type="EMBL" id="JAAGWZ010000001">
    <property type="protein sequence ID" value="NEM90580.1"/>
    <property type="molecule type" value="Genomic_DNA"/>
</dbReference>
<evidence type="ECO:0000256" key="1">
    <source>
        <dbReference type="ARBA" id="ARBA00022737"/>
    </source>
</evidence>
<dbReference type="Pfam" id="PF00874">
    <property type="entry name" value="PRD"/>
    <property type="match status" value="1"/>
</dbReference>
<dbReference type="PROSITE" id="PS51094">
    <property type="entry name" value="PTS_EIIA_TYPE_2"/>
    <property type="match status" value="1"/>
</dbReference>
<dbReference type="PROSITE" id="PS51372">
    <property type="entry name" value="PRD_2"/>
    <property type="match status" value="1"/>
</dbReference>
<evidence type="ECO:0000313" key="5">
    <source>
        <dbReference type="Proteomes" id="UP000479756"/>
    </source>
</evidence>
<keyword evidence="1" id="KW-0677">Repeat</keyword>
<dbReference type="Gene3D" id="3.40.930.10">
    <property type="entry name" value="Mannitol-specific EII, Chain A"/>
    <property type="match status" value="1"/>
</dbReference>
<dbReference type="GO" id="GO:0006355">
    <property type="term" value="P:regulation of DNA-templated transcription"/>
    <property type="evidence" value="ECO:0007669"/>
    <property type="project" value="InterPro"/>
</dbReference>
<dbReference type="Proteomes" id="UP000479756">
    <property type="component" value="Unassembled WGS sequence"/>
</dbReference>
<evidence type="ECO:0000259" key="3">
    <source>
        <dbReference type="PROSITE" id="PS51372"/>
    </source>
</evidence>
<evidence type="ECO:0000259" key="2">
    <source>
        <dbReference type="PROSITE" id="PS51094"/>
    </source>
</evidence>
<organism evidence="4 5">
    <name type="scientific">Galbitalea soli</name>
    <dbReference type="NCBI Taxonomy" id="1268042"/>
    <lineage>
        <taxon>Bacteria</taxon>
        <taxon>Bacillati</taxon>
        <taxon>Actinomycetota</taxon>
        <taxon>Actinomycetes</taxon>
        <taxon>Micrococcales</taxon>
        <taxon>Microbacteriaceae</taxon>
        <taxon>Galbitalea</taxon>
    </lineage>
</organism>
<gene>
    <name evidence="4" type="ORF">G3T37_04345</name>
</gene>
<name>A0A7C9TQ85_9MICO</name>
<dbReference type="InterPro" id="IPR013196">
    <property type="entry name" value="HTH_11"/>
</dbReference>
<dbReference type="InterPro" id="IPR036634">
    <property type="entry name" value="PRD_sf"/>
</dbReference>
<accession>A0A7C9TQ85</accession>
<feature type="domain" description="PRD" evidence="3">
    <location>
        <begin position="288"/>
        <end position="394"/>
    </location>
</feature>
<dbReference type="Gene3D" id="1.10.1790.10">
    <property type="entry name" value="PRD domain"/>
    <property type="match status" value="1"/>
</dbReference>